<organism evidence="2 3">
    <name type="scientific">Siccibacter turicensis</name>
    <dbReference type="NCBI Taxonomy" id="357233"/>
    <lineage>
        <taxon>Bacteria</taxon>
        <taxon>Pseudomonadati</taxon>
        <taxon>Pseudomonadota</taxon>
        <taxon>Gammaproteobacteria</taxon>
        <taxon>Enterobacterales</taxon>
        <taxon>Enterobacteriaceae</taxon>
        <taxon>Siccibacter</taxon>
    </lineage>
</organism>
<dbReference type="Pfam" id="PF14534">
    <property type="entry name" value="DUF4440"/>
    <property type="match status" value="1"/>
</dbReference>
<evidence type="ECO:0000313" key="2">
    <source>
        <dbReference type="EMBL" id="PSN06705.1"/>
    </source>
</evidence>
<dbReference type="InterPro" id="IPR032710">
    <property type="entry name" value="NTF2-like_dom_sf"/>
</dbReference>
<protein>
    <submittedName>
        <fullName evidence="2">DUF4440 domain-containing protein</fullName>
    </submittedName>
</protein>
<comment type="caution">
    <text evidence="2">The sequence shown here is derived from an EMBL/GenBank/DDBJ whole genome shotgun (WGS) entry which is preliminary data.</text>
</comment>
<feature type="domain" description="DUF4440" evidence="1">
    <location>
        <begin position="23"/>
        <end position="112"/>
    </location>
</feature>
<dbReference type="AlphaFoldDB" id="A0A2P8VGN4"/>
<dbReference type="InterPro" id="IPR016918">
    <property type="entry name" value="UCP029394"/>
</dbReference>
<sequence length="125" mass="13979">MNPWFTEVVEAHVAIEAWLGRGTGSLEALIARFSPQFTMITPNGAAIDYEALTALFTTQRAARDGLRIDIDSMTLIQAWDDGAVVRYRERQSMPGNDATARWSTAVFTLENQQPVWLSLHETLIP</sequence>
<name>A0A2P8VGN4_9ENTR</name>
<dbReference type="OrthoDB" id="8912060at2"/>
<dbReference type="Proteomes" id="UP000240212">
    <property type="component" value="Unassembled WGS sequence"/>
</dbReference>
<reference evidence="2 3" key="1">
    <citation type="submission" date="2018-03" db="EMBL/GenBank/DDBJ databases">
        <title>Draft genome sequence of the first documented clinical Siccibacter turicensis isolate in Austria.</title>
        <authorList>
            <person name="Lepuschitz S."/>
            <person name="Pekard-Amenitsch S."/>
            <person name="Haunold R."/>
            <person name="Schill S."/>
            <person name="Mach R."/>
            <person name="Allerberger F."/>
            <person name="Ruppitsch W."/>
            <person name="Forsythe S.J."/>
        </authorList>
    </citation>
    <scope>NUCLEOTIDE SEQUENCE [LARGE SCALE GENOMIC DNA]</scope>
    <source>
        <strain evidence="2 3">6100069499-17</strain>
    </source>
</reference>
<dbReference type="PIRSF" id="PIRSF029394">
    <property type="entry name" value="UCP029394"/>
    <property type="match status" value="1"/>
</dbReference>
<dbReference type="RefSeq" id="WP_106878083.1">
    <property type="nucleotide sequence ID" value="NZ_JAXCWX010000003.1"/>
</dbReference>
<dbReference type="InterPro" id="IPR027843">
    <property type="entry name" value="DUF4440"/>
</dbReference>
<evidence type="ECO:0000313" key="3">
    <source>
        <dbReference type="Proteomes" id="UP000240212"/>
    </source>
</evidence>
<dbReference type="SUPFAM" id="SSF54427">
    <property type="entry name" value="NTF2-like"/>
    <property type="match status" value="1"/>
</dbReference>
<dbReference type="STRING" id="1388748.GCA_000463155_00871"/>
<gene>
    <name evidence="2" type="ORF">C7G83_17005</name>
</gene>
<evidence type="ECO:0000259" key="1">
    <source>
        <dbReference type="Pfam" id="PF14534"/>
    </source>
</evidence>
<keyword evidence="3" id="KW-1185">Reference proteome</keyword>
<dbReference type="Gene3D" id="3.10.450.50">
    <property type="match status" value="1"/>
</dbReference>
<dbReference type="EMBL" id="PYEP01000007">
    <property type="protein sequence ID" value="PSN06705.1"/>
    <property type="molecule type" value="Genomic_DNA"/>
</dbReference>
<proteinExistence type="predicted"/>
<accession>A0A2P8VGN4</accession>